<gene>
    <name evidence="2" type="ORF">EZS28_012943</name>
</gene>
<feature type="domain" description="Reverse transcriptase" evidence="1">
    <location>
        <begin position="67"/>
        <end position="251"/>
    </location>
</feature>
<dbReference type="SUPFAM" id="SSF56672">
    <property type="entry name" value="DNA/RNA polymerases"/>
    <property type="match status" value="1"/>
</dbReference>
<evidence type="ECO:0000259" key="1">
    <source>
        <dbReference type="PROSITE" id="PS50878"/>
    </source>
</evidence>
<keyword evidence="2" id="KW-0808">Transferase</keyword>
<dbReference type="AlphaFoldDB" id="A0A5J4WA60"/>
<dbReference type="Gene3D" id="3.30.70.270">
    <property type="match status" value="1"/>
</dbReference>
<dbReference type="Gene3D" id="3.30.420.10">
    <property type="entry name" value="Ribonuclease H-like superfamily/Ribonuclease H"/>
    <property type="match status" value="1"/>
</dbReference>
<protein>
    <submittedName>
        <fullName evidence="2">Putative reverse transcriptase</fullName>
    </submittedName>
</protein>
<dbReference type="Gene3D" id="3.10.10.10">
    <property type="entry name" value="HIV Type 1 Reverse Transcriptase, subunit A, domain 1"/>
    <property type="match status" value="1"/>
</dbReference>
<sequence length="688" mass="80356">MGGKTAKYLEQWETINMKDFIQYGFTLQWKDDLNINNLQRQLRIMKFRGTEEDAKEYKIMLEEELKENIVIPIGKEKIKWYNPTIMIKKANGKWRKILDVQTLNKQIADFHFKMHDSNEVKQTIRLGNCGTSLDLTSVFHHLIVQTESQPYLAFEIQNNQYTYRAMPFGTKHSPIYFATAMEPILQQIRMKTEIRIINYVYDILLLHQNKEYLKNMTQKVIETLIYFGFTMNTEKSETESNQTVIFLGWEWNLANATVKTKPKKRVILLHDLYNMRRWIKTGTEITVKQTAKLIGKLNYLKLQFQEASLFLNTMNHQKAQAARQRGWNTTMIINKTAISDIYWWIAKLKANIPAQLIQIPPQMTMTTDAAPSGWGSTLEKEQEMVAIAHGTWNKRQAKLTSNYREIRAITQVLRSFAKTLKNLRIQSLAIRSDNSTAVFDIKKWGASTSLIKEIKQVHQTIEKLGIQIQITHLPGVKNEIADALSRLSRAGDYKLKEKIFKQTCLQLNLNPTIDLFSQHFNNLLPRFMSTIRGHGEIAIDALNQTWKMELPWIHPTIPLLPAVLKKIREEQIEAMIIAPLWPGQIWYTELVNENARSLMLGWSNEILEPGTSLIKKNLKIPPGKICYFLMDRRPGREEDSRERFLNTKRIQGSNRYDLIWVKIQYPKKILLRYGKTQEMDPNQSLHNT</sequence>
<dbReference type="InterPro" id="IPR000477">
    <property type="entry name" value="RT_dom"/>
</dbReference>
<dbReference type="PANTHER" id="PTHR33050">
    <property type="entry name" value="REVERSE TRANSCRIPTASE DOMAIN-CONTAINING PROTEIN"/>
    <property type="match status" value="1"/>
</dbReference>
<dbReference type="GO" id="GO:0003964">
    <property type="term" value="F:RNA-directed DNA polymerase activity"/>
    <property type="evidence" value="ECO:0007669"/>
    <property type="project" value="UniProtKB-KW"/>
</dbReference>
<dbReference type="PANTHER" id="PTHR33050:SF7">
    <property type="entry name" value="RIBONUCLEASE H"/>
    <property type="match status" value="1"/>
</dbReference>
<keyword evidence="2" id="KW-0548">Nucleotidyltransferase</keyword>
<dbReference type="EMBL" id="SNRW01002852">
    <property type="protein sequence ID" value="KAA6391533.1"/>
    <property type="molecule type" value="Genomic_DNA"/>
</dbReference>
<keyword evidence="2" id="KW-0695">RNA-directed DNA polymerase</keyword>
<name>A0A5J4WA60_9EUKA</name>
<dbReference type="InterPro" id="IPR043502">
    <property type="entry name" value="DNA/RNA_pol_sf"/>
</dbReference>
<dbReference type="PROSITE" id="PS50878">
    <property type="entry name" value="RT_POL"/>
    <property type="match status" value="1"/>
</dbReference>
<reference evidence="2 3" key="1">
    <citation type="submission" date="2019-03" db="EMBL/GenBank/DDBJ databases">
        <title>Single cell metagenomics reveals metabolic interactions within the superorganism composed of flagellate Streblomastix strix and complex community of Bacteroidetes bacteria on its surface.</title>
        <authorList>
            <person name="Treitli S.C."/>
            <person name="Kolisko M."/>
            <person name="Husnik F."/>
            <person name="Keeling P."/>
            <person name="Hampl V."/>
        </authorList>
    </citation>
    <scope>NUCLEOTIDE SEQUENCE [LARGE SCALE GENOMIC DNA]</scope>
    <source>
        <strain evidence="2">ST1C</strain>
    </source>
</reference>
<accession>A0A5J4WA60</accession>
<comment type="caution">
    <text evidence="2">The sequence shown here is derived from an EMBL/GenBank/DDBJ whole genome shotgun (WGS) entry which is preliminary data.</text>
</comment>
<dbReference type="CDD" id="cd09275">
    <property type="entry name" value="RNase_HI_RT_DIRS1"/>
    <property type="match status" value="1"/>
</dbReference>
<dbReference type="Pfam" id="PF00078">
    <property type="entry name" value="RVT_1"/>
    <property type="match status" value="1"/>
</dbReference>
<proteinExistence type="predicted"/>
<dbReference type="InterPro" id="IPR036397">
    <property type="entry name" value="RNaseH_sf"/>
</dbReference>
<dbReference type="Proteomes" id="UP000324800">
    <property type="component" value="Unassembled WGS sequence"/>
</dbReference>
<dbReference type="InterPro" id="IPR043128">
    <property type="entry name" value="Rev_trsase/Diguanyl_cyclase"/>
</dbReference>
<dbReference type="OrthoDB" id="6143401at2759"/>
<evidence type="ECO:0000313" key="3">
    <source>
        <dbReference type="Proteomes" id="UP000324800"/>
    </source>
</evidence>
<dbReference type="GO" id="GO:0003676">
    <property type="term" value="F:nucleic acid binding"/>
    <property type="evidence" value="ECO:0007669"/>
    <property type="project" value="InterPro"/>
</dbReference>
<dbReference type="InterPro" id="IPR052055">
    <property type="entry name" value="Hepadnavirus_pol/RT"/>
</dbReference>
<evidence type="ECO:0000313" key="2">
    <source>
        <dbReference type="EMBL" id="KAA6391533.1"/>
    </source>
</evidence>
<organism evidence="2 3">
    <name type="scientific">Streblomastix strix</name>
    <dbReference type="NCBI Taxonomy" id="222440"/>
    <lineage>
        <taxon>Eukaryota</taxon>
        <taxon>Metamonada</taxon>
        <taxon>Preaxostyla</taxon>
        <taxon>Oxymonadida</taxon>
        <taxon>Streblomastigidae</taxon>
        <taxon>Streblomastix</taxon>
    </lineage>
</organism>